<dbReference type="SUPFAM" id="SSF52540">
    <property type="entry name" value="P-loop containing nucleoside triphosphate hydrolases"/>
    <property type="match status" value="2"/>
</dbReference>
<accession>A0A0D3KMG1</accession>
<dbReference type="InterPro" id="IPR003959">
    <property type="entry name" value="ATPase_AAA_core"/>
</dbReference>
<dbReference type="PANTHER" id="PTHR23073">
    <property type="entry name" value="26S PROTEASOME REGULATORY SUBUNIT"/>
    <property type="match status" value="1"/>
</dbReference>
<evidence type="ECO:0000256" key="5">
    <source>
        <dbReference type="SAM" id="MobiDB-lite"/>
    </source>
</evidence>
<evidence type="ECO:0000256" key="1">
    <source>
        <dbReference type="ARBA" id="ARBA00006914"/>
    </source>
</evidence>
<feature type="region of interest" description="Disordered" evidence="5">
    <location>
        <begin position="1"/>
        <end position="35"/>
    </location>
</feature>
<dbReference type="GeneID" id="17282216"/>
<evidence type="ECO:0000313" key="7">
    <source>
        <dbReference type="EnsemblProtists" id="EOD36946"/>
    </source>
</evidence>
<evidence type="ECO:0000256" key="2">
    <source>
        <dbReference type="ARBA" id="ARBA00022741"/>
    </source>
</evidence>
<dbReference type="EnsemblProtists" id="EOD36946">
    <property type="protein sequence ID" value="EOD36946"/>
    <property type="gene ID" value="EMIHUDRAFT_449161"/>
</dbReference>
<evidence type="ECO:0000256" key="4">
    <source>
        <dbReference type="SAM" id="Coils"/>
    </source>
</evidence>
<dbReference type="HOGENOM" id="CLU_279846_0_0_1"/>
<dbReference type="Gene3D" id="3.40.50.300">
    <property type="entry name" value="P-loop containing nucleotide triphosphate hydrolases"/>
    <property type="match status" value="2"/>
</dbReference>
<dbReference type="OMA" id="CEAIAFE"/>
<feature type="coiled-coil region" evidence="4">
    <location>
        <begin position="395"/>
        <end position="422"/>
    </location>
</feature>
<dbReference type="STRING" id="2903.R1FMX3"/>
<keyword evidence="2" id="KW-0547">Nucleotide-binding</keyword>
<keyword evidence="4" id="KW-0175">Coiled coil</keyword>
<dbReference type="RefSeq" id="XP_005789375.1">
    <property type="nucleotide sequence ID" value="XM_005789318.1"/>
</dbReference>
<evidence type="ECO:0000313" key="8">
    <source>
        <dbReference type="Proteomes" id="UP000013827"/>
    </source>
</evidence>
<reference evidence="8" key="1">
    <citation type="journal article" date="2013" name="Nature">
        <title>Pan genome of the phytoplankton Emiliania underpins its global distribution.</title>
        <authorList>
            <person name="Read B.A."/>
            <person name="Kegel J."/>
            <person name="Klute M.J."/>
            <person name="Kuo A."/>
            <person name="Lefebvre S.C."/>
            <person name="Maumus F."/>
            <person name="Mayer C."/>
            <person name="Miller J."/>
            <person name="Monier A."/>
            <person name="Salamov A."/>
            <person name="Young J."/>
            <person name="Aguilar M."/>
            <person name="Claverie J.M."/>
            <person name="Frickenhaus S."/>
            <person name="Gonzalez K."/>
            <person name="Herman E.K."/>
            <person name="Lin Y.C."/>
            <person name="Napier J."/>
            <person name="Ogata H."/>
            <person name="Sarno A.F."/>
            <person name="Shmutz J."/>
            <person name="Schroeder D."/>
            <person name="de Vargas C."/>
            <person name="Verret F."/>
            <person name="von Dassow P."/>
            <person name="Valentin K."/>
            <person name="Van de Peer Y."/>
            <person name="Wheeler G."/>
            <person name="Dacks J.B."/>
            <person name="Delwiche C.F."/>
            <person name="Dyhrman S.T."/>
            <person name="Glockner G."/>
            <person name="John U."/>
            <person name="Richards T."/>
            <person name="Worden A.Z."/>
            <person name="Zhang X."/>
            <person name="Grigoriev I.V."/>
            <person name="Allen A.E."/>
            <person name="Bidle K."/>
            <person name="Borodovsky M."/>
            <person name="Bowler C."/>
            <person name="Brownlee C."/>
            <person name="Cock J.M."/>
            <person name="Elias M."/>
            <person name="Gladyshev V.N."/>
            <person name="Groth M."/>
            <person name="Guda C."/>
            <person name="Hadaegh A."/>
            <person name="Iglesias-Rodriguez M.D."/>
            <person name="Jenkins J."/>
            <person name="Jones B.M."/>
            <person name="Lawson T."/>
            <person name="Leese F."/>
            <person name="Lindquist E."/>
            <person name="Lobanov A."/>
            <person name="Lomsadze A."/>
            <person name="Malik S.B."/>
            <person name="Marsh M.E."/>
            <person name="Mackinder L."/>
            <person name="Mock T."/>
            <person name="Mueller-Roeber B."/>
            <person name="Pagarete A."/>
            <person name="Parker M."/>
            <person name="Probert I."/>
            <person name="Quesneville H."/>
            <person name="Raines C."/>
            <person name="Rensing S.A."/>
            <person name="Riano-Pachon D.M."/>
            <person name="Richier S."/>
            <person name="Rokitta S."/>
            <person name="Shiraiwa Y."/>
            <person name="Soanes D.M."/>
            <person name="van der Giezen M."/>
            <person name="Wahlund T.M."/>
            <person name="Williams B."/>
            <person name="Wilson W."/>
            <person name="Wolfe G."/>
            <person name="Wurch L.L."/>
        </authorList>
    </citation>
    <scope>NUCLEOTIDE SEQUENCE</scope>
</reference>
<dbReference type="Pfam" id="PF00004">
    <property type="entry name" value="AAA"/>
    <property type="match status" value="2"/>
</dbReference>
<dbReference type="AlphaFoldDB" id="A0A0D3KMG1"/>
<dbReference type="eggNOG" id="KOG0730">
    <property type="taxonomic scope" value="Eukaryota"/>
</dbReference>
<keyword evidence="8" id="KW-1185">Reference proteome</keyword>
<feature type="compositionally biased region" description="Basic and acidic residues" evidence="5">
    <location>
        <begin position="293"/>
        <end position="304"/>
    </location>
</feature>
<reference evidence="7" key="2">
    <citation type="submission" date="2024-10" db="UniProtKB">
        <authorList>
            <consortium name="EnsemblProtists"/>
        </authorList>
    </citation>
    <scope>IDENTIFICATION</scope>
</reference>
<protein>
    <recommendedName>
        <fullName evidence="6">AAA+ ATPase domain-containing protein</fullName>
    </recommendedName>
</protein>
<dbReference type="KEGG" id="ehx:EMIHUDRAFT_449161"/>
<dbReference type="GO" id="GO:0016887">
    <property type="term" value="F:ATP hydrolysis activity"/>
    <property type="evidence" value="ECO:0007669"/>
    <property type="project" value="InterPro"/>
</dbReference>
<evidence type="ECO:0000256" key="3">
    <source>
        <dbReference type="ARBA" id="ARBA00022840"/>
    </source>
</evidence>
<dbReference type="InterPro" id="IPR050221">
    <property type="entry name" value="26S_Proteasome_ATPase"/>
</dbReference>
<dbReference type="InterPro" id="IPR003593">
    <property type="entry name" value="AAA+_ATPase"/>
</dbReference>
<proteinExistence type="inferred from homology"/>
<dbReference type="PaxDb" id="2903-EOD36946"/>
<dbReference type="Proteomes" id="UP000013827">
    <property type="component" value="Unassembled WGS sequence"/>
</dbReference>
<dbReference type="CDD" id="cd19481">
    <property type="entry name" value="RecA-like_protease"/>
    <property type="match status" value="2"/>
</dbReference>
<feature type="region of interest" description="Disordered" evidence="5">
    <location>
        <begin position="283"/>
        <end position="324"/>
    </location>
</feature>
<comment type="similarity">
    <text evidence="1">Belongs to the AAA ATPase family.</text>
</comment>
<feature type="domain" description="AAA+ ATPase" evidence="6">
    <location>
        <begin position="817"/>
        <end position="949"/>
    </location>
</feature>
<dbReference type="InterPro" id="IPR054472">
    <property type="entry name" value="WHD"/>
</dbReference>
<evidence type="ECO:0000259" key="6">
    <source>
        <dbReference type="SMART" id="SM00382"/>
    </source>
</evidence>
<dbReference type="SMART" id="SM00382">
    <property type="entry name" value="AAA"/>
    <property type="match status" value="2"/>
</dbReference>
<dbReference type="GO" id="GO:0005524">
    <property type="term" value="F:ATP binding"/>
    <property type="evidence" value="ECO:0007669"/>
    <property type="project" value="UniProtKB-KW"/>
</dbReference>
<organism evidence="7 8">
    <name type="scientific">Emiliania huxleyi (strain CCMP1516)</name>
    <dbReference type="NCBI Taxonomy" id="280463"/>
    <lineage>
        <taxon>Eukaryota</taxon>
        <taxon>Haptista</taxon>
        <taxon>Haptophyta</taxon>
        <taxon>Prymnesiophyceae</taxon>
        <taxon>Isochrysidales</taxon>
        <taxon>Noelaerhabdaceae</taxon>
        <taxon>Emiliania</taxon>
    </lineage>
</organism>
<sequence>MPPKRAATSPAASGKRSKAAVPAAEPAEPAEEALDPETVRAFLPVALSSVLTEQIEETGPFSSEGAMLAMLEARVTLAVALFKLSSECSQRVLSHSSRDFGEGQASAVERAYDHALPALRAWVLRLGRALAARSPLPLASTGLPPRFHRLCEVYDLSADERTLLGGLLLLRTSHAFAHVKLGSHVSYGGGGGLYASSSKPAVTLCSILGCPLSSLATLQRPERRHVKQGVVLQGQQLLAEVPALQPEAVLLLLGLPLSESQLFNIEKADAMKIEAAAERSAANGVAEGDAEEGEAKSAEAKGAEGEEGGEAPPSGWRKGRKAAAGGNGPYENDLEYLQDMFALAKLRSDVARVRRHMEERGQAPYWAMDEYSYEMEAMSRGRFGRNMRHEASKQARHDSKRARKLQARAEKLQERISRRLAQMSEADVRLPRLERLAAALGFCEFEKNVVVEVLLRAFSASLQQQIRNRRHFYKSSVLVREGILVLHGDELGGDLSQTMAEIDRRMLDFVVGLDTEFSELMDGSHLYTPTVDINEVVLSEAKKTLVVDTVRHFDTFTSAAKELELHKKLSYGHGMVLLFYGPSGTGKTMLANAIAAMVGKKVLMINFPALGANSAGAILKLVFREAKIHDAVLFFDECESIFMDRTKGNLQVNTVLTELERHEGLCVLATNRPMDLDEAMHRRITLAIEFTKPDLLLREKIWRSMAPPKLPLGDDIDFMALARKFELPGGFIKNAWLTALSLAVAREGAACKVTQADLHAGASHQLRGRLAMSKMDRGIVELPASVKDKLRQMVSYSKAQAVLFGQWGFDKQHGRAQGIAALFHGPPGTGKTMAAEAVGFDIGRPLMVVNCAQLMDKYVGESAKNIEKVFDEAKAQEAVLVFDECEGLFAERSSEGGSTARHDSMNIGVLLHHMETFSGVVVAITNRFQQIDSAFHRRFKFILEFPTPNAAARGRLWRLLVPKEAPLHADVDFARLGESYELSGGSIKSAVFRAAVEASLMPEPSERIITMAALQAAAREELDKDGDSRRPAVMYT</sequence>
<dbReference type="Pfam" id="PF22977">
    <property type="entry name" value="WHD"/>
    <property type="match status" value="1"/>
</dbReference>
<keyword evidence="3" id="KW-0067">ATP-binding</keyword>
<feature type="domain" description="AAA+ ATPase" evidence="6">
    <location>
        <begin position="573"/>
        <end position="694"/>
    </location>
</feature>
<dbReference type="InterPro" id="IPR027417">
    <property type="entry name" value="P-loop_NTPase"/>
</dbReference>
<name>A0A0D3KMG1_EMIH1</name>